<dbReference type="SUPFAM" id="SSF53383">
    <property type="entry name" value="PLP-dependent transferases"/>
    <property type="match status" value="1"/>
</dbReference>
<keyword evidence="6" id="KW-1185">Reference proteome</keyword>
<keyword evidence="3" id="KW-0486">Methionine biosynthesis</keyword>
<dbReference type="InterPro" id="IPR015421">
    <property type="entry name" value="PyrdxlP-dep_Trfase_major"/>
</dbReference>
<dbReference type="InterPro" id="IPR000277">
    <property type="entry name" value="Cys/Met-Metab_PyrdxlP-dep_enz"/>
</dbReference>
<evidence type="ECO:0000256" key="1">
    <source>
        <dbReference type="ARBA" id="ARBA00001933"/>
    </source>
</evidence>
<dbReference type="HAMAP" id="MF_02056">
    <property type="entry name" value="MetZ"/>
    <property type="match status" value="1"/>
</dbReference>
<dbReference type="NCBIfam" id="NF006003">
    <property type="entry name" value="PRK08133.1"/>
    <property type="match status" value="1"/>
</dbReference>
<dbReference type="InterPro" id="IPR006234">
    <property type="entry name" value="O-succ-hSer_sulfhydrylase"/>
</dbReference>
<sequence>MATQKNPKNWRPRTLAVRGGQIRTPFQETAEALFLTSGYAYDGPEEPEARFKGEADGYTYSRYGNPTVAMFEARMAALEGAPVARATASGMAAVSSVFLSALRSGDHVVAARAMFGACRLVVEDILARFGITSTIVDGTDLDAWQKALTPATKMLFLETPANPTLAIADLRAIAEIADKAGARLVVDNAFASPALQRPMQFGAHIVVHSSTKYIDGQGRAMGGVILCREDFLAEHLQTFLRNTGPIISPFNAWLHLKSLETLDLRMRAHCENARAVADFLAEQKGVHRVLYPFRDDHPQVTLAKAQMDGGGGVVAFEIDGGKAEAFALERALKLIDISNNLGDAKSLITHPATTTHCKLTPEARAAVGVSDGMLRLAVGLEDPADLCDDLAEALRSMRK</sequence>
<dbReference type="Gene3D" id="3.90.1150.10">
    <property type="entry name" value="Aspartate Aminotransferase, domain 1"/>
    <property type="match status" value="1"/>
</dbReference>
<comment type="similarity">
    <text evidence="3">Belongs to the trans-sulfuration enzymes family. MetZ subfamily.</text>
</comment>
<dbReference type="EMBL" id="BAAADD010000004">
    <property type="protein sequence ID" value="GAA0568493.1"/>
    <property type="molecule type" value="Genomic_DNA"/>
</dbReference>
<comment type="cofactor">
    <cofactor evidence="1 3 4">
        <name>pyridoxal 5'-phosphate</name>
        <dbReference type="ChEBI" id="CHEBI:597326"/>
    </cofactor>
</comment>
<comment type="function">
    <text evidence="3">Catalyzes the formation of L-homocysteine from O-succinyl-L-homoserine (OSHS) and hydrogen sulfide.</text>
</comment>
<dbReference type="Gene3D" id="3.40.640.10">
    <property type="entry name" value="Type I PLP-dependent aspartate aminotransferase-like (Major domain)"/>
    <property type="match status" value="1"/>
</dbReference>
<keyword evidence="2 3" id="KW-0663">Pyridoxal phosphate</keyword>
<comment type="catalytic activity">
    <reaction evidence="3">
        <text>O-succinyl-L-homoserine + hydrogen sulfide = L-homocysteine + succinate</text>
        <dbReference type="Rhea" id="RHEA:27826"/>
        <dbReference type="ChEBI" id="CHEBI:29919"/>
        <dbReference type="ChEBI" id="CHEBI:30031"/>
        <dbReference type="ChEBI" id="CHEBI:57661"/>
        <dbReference type="ChEBI" id="CHEBI:58199"/>
    </reaction>
</comment>
<dbReference type="RefSeq" id="WP_166929887.1">
    <property type="nucleotide sequence ID" value="NZ_BAAADD010000004.1"/>
</dbReference>
<comment type="pathway">
    <text evidence="3">Amino-acid biosynthesis; L-methionine biosynthesis via de novo pathway; L-homocysteine from O-succinyl-L-homoserine: step 1/1.</text>
</comment>
<feature type="modified residue" description="N6-(pyridoxal phosphate)lysine" evidence="3">
    <location>
        <position position="212"/>
    </location>
</feature>
<keyword evidence="3" id="KW-0808">Transferase</keyword>
<name>A0ABP3PIV9_9PROT</name>
<dbReference type="PANTHER" id="PTHR11808">
    <property type="entry name" value="TRANS-SULFURATION ENZYME FAMILY MEMBER"/>
    <property type="match status" value="1"/>
</dbReference>
<protein>
    <recommendedName>
        <fullName evidence="3">O-succinylhomoserine sulfhydrylase</fullName>
        <shortName evidence="3">OSH sulfhydrylase</shortName>
        <shortName evidence="3">OSHS sulfhydrylase</shortName>
        <ecNumber evidence="3">2.5.1.-</ecNumber>
    </recommendedName>
</protein>
<organism evidence="5 6">
    <name type="scientific">Rhizomicrobium electricum</name>
    <dbReference type="NCBI Taxonomy" id="480070"/>
    <lineage>
        <taxon>Bacteria</taxon>
        <taxon>Pseudomonadati</taxon>
        <taxon>Pseudomonadota</taxon>
        <taxon>Alphaproteobacteria</taxon>
        <taxon>Micropepsales</taxon>
        <taxon>Micropepsaceae</taxon>
        <taxon>Rhizomicrobium</taxon>
    </lineage>
</organism>
<dbReference type="PANTHER" id="PTHR11808:SF80">
    <property type="entry name" value="CYSTATHIONINE GAMMA-LYASE"/>
    <property type="match status" value="1"/>
</dbReference>
<evidence type="ECO:0000313" key="6">
    <source>
        <dbReference type="Proteomes" id="UP001499951"/>
    </source>
</evidence>
<evidence type="ECO:0000256" key="4">
    <source>
        <dbReference type="RuleBase" id="RU362118"/>
    </source>
</evidence>
<dbReference type="NCBIfam" id="TIGR01325">
    <property type="entry name" value="O_suc_HS_sulf"/>
    <property type="match status" value="1"/>
</dbReference>
<accession>A0ABP3PIV9</accession>
<dbReference type="EC" id="2.5.1.-" evidence="3"/>
<dbReference type="Proteomes" id="UP001499951">
    <property type="component" value="Unassembled WGS sequence"/>
</dbReference>
<gene>
    <name evidence="3" type="primary">metZ</name>
    <name evidence="5" type="ORF">GCM10008942_16370</name>
</gene>
<proteinExistence type="inferred from homology"/>
<comment type="caution">
    <text evidence="5">The sequence shown here is derived from an EMBL/GenBank/DDBJ whole genome shotgun (WGS) entry which is preliminary data.</text>
</comment>
<comment type="subunit">
    <text evidence="3">Homotetramer.</text>
</comment>
<evidence type="ECO:0000256" key="2">
    <source>
        <dbReference type="ARBA" id="ARBA00022898"/>
    </source>
</evidence>
<evidence type="ECO:0000313" key="5">
    <source>
        <dbReference type="EMBL" id="GAA0568493.1"/>
    </source>
</evidence>
<reference evidence="6" key="1">
    <citation type="journal article" date="2019" name="Int. J. Syst. Evol. Microbiol.">
        <title>The Global Catalogue of Microorganisms (GCM) 10K type strain sequencing project: providing services to taxonomists for standard genome sequencing and annotation.</title>
        <authorList>
            <consortium name="The Broad Institute Genomics Platform"/>
            <consortium name="The Broad Institute Genome Sequencing Center for Infectious Disease"/>
            <person name="Wu L."/>
            <person name="Ma J."/>
        </authorList>
    </citation>
    <scope>NUCLEOTIDE SEQUENCE [LARGE SCALE GENOMIC DNA]</scope>
    <source>
        <strain evidence="6">JCM 15089</strain>
    </source>
</reference>
<dbReference type="Pfam" id="PF01053">
    <property type="entry name" value="Cys_Met_Meta_PP"/>
    <property type="match status" value="1"/>
</dbReference>
<evidence type="ECO:0000256" key="3">
    <source>
        <dbReference type="HAMAP-Rule" id="MF_02056"/>
    </source>
</evidence>
<dbReference type="InterPro" id="IPR015422">
    <property type="entry name" value="PyrdxlP-dep_Trfase_small"/>
</dbReference>
<dbReference type="CDD" id="cd00614">
    <property type="entry name" value="CGS_like"/>
    <property type="match status" value="1"/>
</dbReference>
<dbReference type="InterPro" id="IPR015424">
    <property type="entry name" value="PyrdxlP-dep_Trfase"/>
</dbReference>
<dbReference type="PIRSF" id="PIRSF001434">
    <property type="entry name" value="CGS"/>
    <property type="match status" value="1"/>
</dbReference>
<keyword evidence="3" id="KW-0028">Amino-acid biosynthesis</keyword>